<dbReference type="Proteomes" id="UP000010471">
    <property type="component" value="Chromosome"/>
</dbReference>
<dbReference type="KEGG" id="mic:Mic7113_3258"/>
<keyword evidence="2" id="KW-1185">Reference proteome</keyword>
<proteinExistence type="predicted"/>
<organism evidence="1 2">
    <name type="scientific">Allocoleopsis franciscana PCC 7113</name>
    <dbReference type="NCBI Taxonomy" id="1173027"/>
    <lineage>
        <taxon>Bacteria</taxon>
        <taxon>Bacillati</taxon>
        <taxon>Cyanobacteriota</taxon>
        <taxon>Cyanophyceae</taxon>
        <taxon>Coleofasciculales</taxon>
        <taxon>Coleofasciculaceae</taxon>
        <taxon>Allocoleopsis</taxon>
        <taxon>Allocoleopsis franciscana</taxon>
    </lineage>
</organism>
<reference evidence="1 2" key="1">
    <citation type="submission" date="2012-06" db="EMBL/GenBank/DDBJ databases">
        <title>Finished chromosome of genome of Microcoleus sp. PCC 7113.</title>
        <authorList>
            <consortium name="US DOE Joint Genome Institute"/>
            <person name="Gugger M."/>
            <person name="Coursin T."/>
            <person name="Rippka R."/>
            <person name="Tandeau De Marsac N."/>
            <person name="Huntemann M."/>
            <person name="Wei C.-L."/>
            <person name="Han J."/>
            <person name="Detter J.C."/>
            <person name="Han C."/>
            <person name="Tapia R."/>
            <person name="Chen A."/>
            <person name="Kyrpides N."/>
            <person name="Mavromatis K."/>
            <person name="Markowitz V."/>
            <person name="Szeto E."/>
            <person name="Ivanova N."/>
            <person name="Pagani I."/>
            <person name="Pati A."/>
            <person name="Goodwin L."/>
            <person name="Nordberg H.P."/>
            <person name="Cantor M.N."/>
            <person name="Hua S.X."/>
            <person name="Woyke T."/>
            <person name="Kerfeld C.A."/>
        </authorList>
    </citation>
    <scope>NUCLEOTIDE SEQUENCE [LARGE SCALE GENOMIC DNA]</scope>
    <source>
        <strain evidence="1 2">PCC 7113</strain>
    </source>
</reference>
<evidence type="ECO:0000313" key="1">
    <source>
        <dbReference type="EMBL" id="AFZ18996.1"/>
    </source>
</evidence>
<evidence type="ECO:0000313" key="2">
    <source>
        <dbReference type="Proteomes" id="UP000010471"/>
    </source>
</evidence>
<sequence length="155" mass="17643">MATKVEPSILKKGVDVSEVSTKVVQIIPLDDIEARIYRVEQGYRVEVSSCLSDYWHPGVFWDLQQLEAWLYPELEKLNAGFALGGDWMMLEGDFDGNGKYRDWFICQAQNWQGFDPMTNCCYSAPSYMALMAKIDQIEAFRSANTSEISNPHSTP</sequence>
<dbReference type="EMBL" id="CP003630">
    <property type="protein sequence ID" value="AFZ18996.1"/>
    <property type="molecule type" value="Genomic_DNA"/>
</dbReference>
<name>K9WGQ8_9CYAN</name>
<dbReference type="OrthoDB" id="460035at2"/>
<protein>
    <submittedName>
        <fullName evidence="1">Uncharacterized protein</fullName>
    </submittedName>
</protein>
<gene>
    <name evidence="1" type="ORF">Mic7113_3258</name>
</gene>
<dbReference type="AlphaFoldDB" id="K9WGQ8"/>
<dbReference type="RefSeq" id="WP_015183140.1">
    <property type="nucleotide sequence ID" value="NC_019738.1"/>
</dbReference>
<dbReference type="STRING" id="1173027.Mic7113_3258"/>
<accession>K9WGQ8</accession>
<dbReference type="HOGENOM" id="CLU_1693475_0_0_3"/>
<dbReference type="PATRIC" id="fig|1173027.3.peg.3592"/>